<protein>
    <recommendedName>
        <fullName evidence="11">G-protein coupled receptors family 1 profile domain-containing protein</fullName>
    </recommendedName>
</protein>
<sequence length="325" mass="36134">MDGAAAFVAVQKVYYPLLCIMGIPANLFTFYLIRFHKCGMSKTAGVYLSCLAVVDAFYLVWVILLDLCLTFLQVRPFWHSYPWCGVIDFLQYGAIYSSAWIVVVFTIERYLALSVTAARPHAARLSCAAIVLSSHLVSVPMNWINEVKAVNATLGGGNASLPLCTYHDAAYVAALVCVASVLSSGVPIVLIVLFNTLVALHLRRSSRLFTQEERRAIRGARGRGRARRTVLLLCAVSAAFALLSLPRFVTYCILRTRHNRPDFDRDDYGLPINVLGDVAVMLQNLSSASNFLLYCVVSRRFRREMARALSRGATRVFSLAHVTRR</sequence>
<evidence type="ECO:0000256" key="8">
    <source>
        <dbReference type="ARBA" id="ARBA00023224"/>
    </source>
</evidence>
<evidence type="ECO:0000256" key="4">
    <source>
        <dbReference type="ARBA" id="ARBA00022989"/>
    </source>
</evidence>
<comment type="similarity">
    <text evidence="9">Belongs to the G-protein coupled receptor 1 family.</text>
</comment>
<feature type="transmembrane region" description="Helical" evidence="10">
    <location>
        <begin position="13"/>
        <end position="33"/>
    </location>
</feature>
<dbReference type="Ensembl" id="ENSDCDT00010033653.1">
    <property type="protein sequence ID" value="ENSDCDP00010027178.1"/>
    <property type="gene ID" value="ENSDCDG00010017242.1"/>
</dbReference>
<dbReference type="GO" id="GO:0005886">
    <property type="term" value="C:plasma membrane"/>
    <property type="evidence" value="ECO:0007669"/>
    <property type="project" value="UniProtKB-SubCell"/>
</dbReference>
<keyword evidence="7 9" id="KW-0675">Receptor</keyword>
<keyword evidence="2" id="KW-1003">Cell membrane</keyword>
<keyword evidence="13" id="KW-1185">Reference proteome</keyword>
<gene>
    <name evidence="12" type="primary">LOC114763687</name>
</gene>
<feature type="transmembrane region" description="Helical" evidence="10">
    <location>
        <begin position="92"/>
        <end position="111"/>
    </location>
</feature>
<evidence type="ECO:0000313" key="12">
    <source>
        <dbReference type="Ensembl" id="ENSDCDP00010027178.1"/>
    </source>
</evidence>
<dbReference type="InterPro" id="IPR052477">
    <property type="entry name" value="Orphan_GPCR1"/>
</dbReference>
<evidence type="ECO:0000313" key="13">
    <source>
        <dbReference type="Proteomes" id="UP000694580"/>
    </source>
</evidence>
<comment type="subcellular location">
    <subcellularLocation>
        <location evidence="1">Cell membrane</location>
        <topology evidence="1">Multi-pass membrane protein</topology>
    </subcellularLocation>
</comment>
<keyword evidence="4 10" id="KW-1133">Transmembrane helix</keyword>
<feature type="transmembrane region" description="Helical" evidence="10">
    <location>
        <begin position="45"/>
        <end position="72"/>
    </location>
</feature>
<evidence type="ECO:0000256" key="6">
    <source>
        <dbReference type="ARBA" id="ARBA00023136"/>
    </source>
</evidence>
<reference evidence="12" key="2">
    <citation type="submission" date="2025-08" db="UniProtKB">
        <authorList>
            <consortium name="Ensembl"/>
        </authorList>
    </citation>
    <scope>IDENTIFICATION</scope>
</reference>
<dbReference type="PANTHER" id="PTHR46272">
    <property type="entry name" value="G_PROTEIN_RECEP_F1_2 DOMAIN-CONTAINING PROTEIN"/>
    <property type="match status" value="1"/>
</dbReference>
<organism evidence="12 13">
    <name type="scientific">Denticeps clupeoides</name>
    <name type="common">denticle herring</name>
    <dbReference type="NCBI Taxonomy" id="299321"/>
    <lineage>
        <taxon>Eukaryota</taxon>
        <taxon>Metazoa</taxon>
        <taxon>Chordata</taxon>
        <taxon>Craniata</taxon>
        <taxon>Vertebrata</taxon>
        <taxon>Euteleostomi</taxon>
        <taxon>Actinopterygii</taxon>
        <taxon>Neopterygii</taxon>
        <taxon>Teleostei</taxon>
        <taxon>Clupei</taxon>
        <taxon>Clupeiformes</taxon>
        <taxon>Denticipitoidei</taxon>
        <taxon>Denticipitidae</taxon>
        <taxon>Denticeps</taxon>
    </lineage>
</organism>
<keyword evidence="5 9" id="KW-0297">G-protein coupled receptor</keyword>
<dbReference type="GeneTree" id="ENSGT00940000166133"/>
<dbReference type="SUPFAM" id="SSF81321">
    <property type="entry name" value="Family A G protein-coupled receptor-like"/>
    <property type="match status" value="1"/>
</dbReference>
<feature type="transmembrane region" description="Helical" evidence="10">
    <location>
        <begin position="230"/>
        <end position="254"/>
    </location>
</feature>
<keyword evidence="8 9" id="KW-0807">Transducer</keyword>
<dbReference type="PROSITE" id="PS00237">
    <property type="entry name" value="G_PROTEIN_RECEP_F1_1"/>
    <property type="match status" value="1"/>
</dbReference>
<dbReference type="PANTHER" id="PTHR46272:SF4">
    <property type="entry name" value="G-PROTEIN COUPLED RECEPTORS FAMILY 1 PROFILE DOMAIN-CONTAINING PROTEIN"/>
    <property type="match status" value="1"/>
</dbReference>
<dbReference type="InterPro" id="IPR017452">
    <property type="entry name" value="GPCR_Rhodpsn_7TM"/>
</dbReference>
<keyword evidence="6 10" id="KW-0472">Membrane</keyword>
<keyword evidence="3 9" id="KW-0812">Transmembrane</keyword>
<reference evidence="12 13" key="1">
    <citation type="submission" date="2020-06" db="EMBL/GenBank/DDBJ databases">
        <authorList>
            <consortium name="Wellcome Sanger Institute Data Sharing"/>
        </authorList>
    </citation>
    <scope>NUCLEOTIDE SEQUENCE [LARGE SCALE GENOMIC DNA]</scope>
</reference>
<dbReference type="Gene3D" id="1.20.1070.10">
    <property type="entry name" value="Rhodopsin 7-helix transmembrane proteins"/>
    <property type="match status" value="1"/>
</dbReference>
<dbReference type="InterPro" id="IPR000276">
    <property type="entry name" value="GPCR_Rhodpsn"/>
</dbReference>
<feature type="transmembrane region" description="Helical" evidence="10">
    <location>
        <begin position="170"/>
        <end position="200"/>
    </location>
</feature>
<dbReference type="Pfam" id="PF00001">
    <property type="entry name" value="7tm_1"/>
    <property type="match status" value="1"/>
</dbReference>
<feature type="transmembrane region" description="Helical" evidence="10">
    <location>
        <begin position="274"/>
        <end position="297"/>
    </location>
</feature>
<evidence type="ECO:0000259" key="11">
    <source>
        <dbReference type="PROSITE" id="PS50262"/>
    </source>
</evidence>
<evidence type="ECO:0000256" key="9">
    <source>
        <dbReference type="RuleBase" id="RU000688"/>
    </source>
</evidence>
<feature type="domain" description="G-protein coupled receptors family 1 profile" evidence="11">
    <location>
        <begin position="25"/>
        <end position="294"/>
    </location>
</feature>
<evidence type="ECO:0000256" key="5">
    <source>
        <dbReference type="ARBA" id="ARBA00023040"/>
    </source>
</evidence>
<accession>A0AAY4C276</accession>
<evidence type="ECO:0000256" key="10">
    <source>
        <dbReference type="SAM" id="Phobius"/>
    </source>
</evidence>
<dbReference type="RefSeq" id="XP_028809282.1">
    <property type="nucleotide sequence ID" value="XM_028953449.1"/>
</dbReference>
<dbReference type="PROSITE" id="PS50262">
    <property type="entry name" value="G_PROTEIN_RECEP_F1_2"/>
    <property type="match status" value="1"/>
</dbReference>
<dbReference type="Proteomes" id="UP000694580">
    <property type="component" value="Chromosome 14"/>
</dbReference>
<evidence type="ECO:0000256" key="1">
    <source>
        <dbReference type="ARBA" id="ARBA00004651"/>
    </source>
</evidence>
<dbReference type="PRINTS" id="PR00237">
    <property type="entry name" value="GPCRRHODOPSN"/>
</dbReference>
<dbReference type="GO" id="GO:0004930">
    <property type="term" value="F:G protein-coupled receptor activity"/>
    <property type="evidence" value="ECO:0007669"/>
    <property type="project" value="UniProtKB-KW"/>
</dbReference>
<dbReference type="GeneID" id="114763687"/>
<reference evidence="12" key="3">
    <citation type="submission" date="2025-09" db="UniProtKB">
        <authorList>
            <consortium name="Ensembl"/>
        </authorList>
    </citation>
    <scope>IDENTIFICATION</scope>
</reference>
<dbReference type="AlphaFoldDB" id="A0AAY4C276"/>
<proteinExistence type="inferred from homology"/>
<evidence type="ECO:0000256" key="2">
    <source>
        <dbReference type="ARBA" id="ARBA00022475"/>
    </source>
</evidence>
<evidence type="ECO:0000256" key="3">
    <source>
        <dbReference type="ARBA" id="ARBA00022692"/>
    </source>
</evidence>
<name>A0AAY4C276_9TELE</name>
<evidence type="ECO:0000256" key="7">
    <source>
        <dbReference type="ARBA" id="ARBA00023170"/>
    </source>
</evidence>